<keyword evidence="2" id="KW-1185">Reference proteome</keyword>
<dbReference type="AlphaFoldDB" id="A0A5B7E8G0"/>
<sequence length="135" mass="15337">MNYPESRYNRAQRKGIAEIKRSKSGHSLPGSCLKNGRNTLNFPEQDTRCHCSNLMCLHLNQAHVLSHIHMCTLDNLIYLLGNTRSMKVHYTPRLSNRHKKVGESRTTVPGPMKVLPDGSDWAQKPVPIRVASVHR</sequence>
<comment type="caution">
    <text evidence="1">The sequence shown here is derived from an EMBL/GenBank/DDBJ whole genome shotgun (WGS) entry which is preliminary data.</text>
</comment>
<proteinExistence type="predicted"/>
<protein>
    <submittedName>
        <fullName evidence="1">Uncharacterized protein</fullName>
    </submittedName>
</protein>
<evidence type="ECO:0000313" key="1">
    <source>
        <dbReference type="EMBL" id="MPC29699.1"/>
    </source>
</evidence>
<accession>A0A5B7E8G0</accession>
<reference evidence="1 2" key="1">
    <citation type="submission" date="2019-05" db="EMBL/GenBank/DDBJ databases">
        <title>Another draft genome of Portunus trituberculatus and its Hox gene families provides insights of decapod evolution.</title>
        <authorList>
            <person name="Jeong J.-H."/>
            <person name="Song I."/>
            <person name="Kim S."/>
            <person name="Choi T."/>
            <person name="Kim D."/>
            <person name="Ryu S."/>
            <person name="Kim W."/>
        </authorList>
    </citation>
    <scope>NUCLEOTIDE SEQUENCE [LARGE SCALE GENOMIC DNA]</scope>
    <source>
        <tissue evidence="1">Muscle</tissue>
    </source>
</reference>
<dbReference type="Proteomes" id="UP000324222">
    <property type="component" value="Unassembled WGS sequence"/>
</dbReference>
<name>A0A5B7E8G0_PORTR</name>
<evidence type="ECO:0000313" key="2">
    <source>
        <dbReference type="Proteomes" id="UP000324222"/>
    </source>
</evidence>
<organism evidence="1 2">
    <name type="scientific">Portunus trituberculatus</name>
    <name type="common">Swimming crab</name>
    <name type="synonym">Neptunus trituberculatus</name>
    <dbReference type="NCBI Taxonomy" id="210409"/>
    <lineage>
        <taxon>Eukaryota</taxon>
        <taxon>Metazoa</taxon>
        <taxon>Ecdysozoa</taxon>
        <taxon>Arthropoda</taxon>
        <taxon>Crustacea</taxon>
        <taxon>Multicrustacea</taxon>
        <taxon>Malacostraca</taxon>
        <taxon>Eumalacostraca</taxon>
        <taxon>Eucarida</taxon>
        <taxon>Decapoda</taxon>
        <taxon>Pleocyemata</taxon>
        <taxon>Brachyura</taxon>
        <taxon>Eubrachyura</taxon>
        <taxon>Portunoidea</taxon>
        <taxon>Portunidae</taxon>
        <taxon>Portuninae</taxon>
        <taxon>Portunus</taxon>
    </lineage>
</organism>
<dbReference type="EMBL" id="VSRR010002120">
    <property type="protein sequence ID" value="MPC29699.1"/>
    <property type="molecule type" value="Genomic_DNA"/>
</dbReference>
<gene>
    <name evidence="1" type="ORF">E2C01_022945</name>
</gene>